<keyword evidence="11 12" id="KW-0131">Cell cycle</keyword>
<feature type="domain" description="Core-binding (CB)" evidence="14">
    <location>
        <begin position="1"/>
        <end position="86"/>
    </location>
</feature>
<dbReference type="InterPro" id="IPR023009">
    <property type="entry name" value="Tyrosine_recombinase_XerC/XerD"/>
</dbReference>
<gene>
    <name evidence="12 15" type="primary">xerD</name>
    <name evidence="15" type="ORF">ACFPU1_15295</name>
</gene>
<organism evidence="15 16">
    <name type="scientific">Thalassorhabdus alkalitolerans</name>
    <dbReference type="NCBI Taxonomy" id="2282697"/>
    <lineage>
        <taxon>Bacteria</taxon>
        <taxon>Bacillati</taxon>
        <taxon>Bacillota</taxon>
        <taxon>Bacilli</taxon>
        <taxon>Bacillales</taxon>
        <taxon>Bacillaceae</taxon>
        <taxon>Thalassorhabdus</taxon>
    </lineage>
</organism>
<dbReference type="Gene3D" id="1.10.150.130">
    <property type="match status" value="1"/>
</dbReference>
<dbReference type="RefSeq" id="WP_385942677.1">
    <property type="nucleotide sequence ID" value="NZ_JBHSOZ010000010.1"/>
</dbReference>
<evidence type="ECO:0000256" key="3">
    <source>
        <dbReference type="ARBA" id="ARBA00010450"/>
    </source>
</evidence>
<keyword evidence="7 12" id="KW-0159">Chromosome partition</keyword>
<keyword evidence="9 12" id="KW-0238">DNA-binding</keyword>
<evidence type="ECO:0000313" key="15">
    <source>
        <dbReference type="EMBL" id="MFC5714115.1"/>
    </source>
</evidence>
<dbReference type="SUPFAM" id="SSF56349">
    <property type="entry name" value="DNA breaking-rejoining enzymes"/>
    <property type="match status" value="1"/>
</dbReference>
<feature type="active site" description="O-(3'-phospho-DNA)-tyrosine intermediate" evidence="12">
    <location>
        <position position="277"/>
    </location>
</feature>
<sequence length="296" mass="33502">MEHGVDDFLHYIKVERGLSENTVNSYKRDLKAYLLFLKESNNIATWDEVRRADITEFLYLLKEKGRSQATLARTTSSIRALHQFLLREKTASSDPSELIETPKGDKKLPEVLSTTEVELLLDATGGADDFSRRNRAMLELLYATGLRVSEMCELKKGDVHLSMGFVRCTGKGNKERIIPLGKVAIEALEIYLQKARPGLAKEKPHEQLFVNHHGNPLSRQGFWKILRGIADKANITKALTPHTLRHSFATHLLENGADLRAVQEMLGHADISTTQIYTHISNKKLKDIYSSYHPRA</sequence>
<evidence type="ECO:0000256" key="1">
    <source>
        <dbReference type="ARBA" id="ARBA00004496"/>
    </source>
</evidence>
<feature type="active site" evidence="12">
    <location>
        <position position="245"/>
    </location>
</feature>
<evidence type="ECO:0000256" key="11">
    <source>
        <dbReference type="ARBA" id="ARBA00023306"/>
    </source>
</evidence>
<comment type="similarity">
    <text evidence="3 12">Belongs to the 'phage' integrase family. XerD subfamily.</text>
</comment>
<dbReference type="InterPro" id="IPR011931">
    <property type="entry name" value="Recomb_XerC"/>
</dbReference>
<keyword evidence="6 12" id="KW-0132">Cell division</keyword>
<evidence type="ECO:0000256" key="6">
    <source>
        <dbReference type="ARBA" id="ARBA00022618"/>
    </source>
</evidence>
<name>A0ABW0YNS0_9BACI</name>
<keyword evidence="5 12" id="KW-0963">Cytoplasm</keyword>
<dbReference type="InterPro" id="IPR002104">
    <property type="entry name" value="Integrase_catalytic"/>
</dbReference>
<dbReference type="InterPro" id="IPR011932">
    <property type="entry name" value="Recomb_XerD"/>
</dbReference>
<proteinExistence type="inferred from homology"/>
<evidence type="ECO:0000256" key="2">
    <source>
        <dbReference type="ARBA" id="ARBA00006657"/>
    </source>
</evidence>
<evidence type="ECO:0000256" key="7">
    <source>
        <dbReference type="ARBA" id="ARBA00022829"/>
    </source>
</evidence>
<protein>
    <recommendedName>
        <fullName evidence="4 12">Tyrosine recombinase XerD</fullName>
    </recommendedName>
</protein>
<evidence type="ECO:0000256" key="9">
    <source>
        <dbReference type="ARBA" id="ARBA00023125"/>
    </source>
</evidence>
<feature type="domain" description="Tyr recombinase" evidence="13">
    <location>
        <begin position="107"/>
        <end position="290"/>
    </location>
</feature>
<dbReference type="Proteomes" id="UP001596142">
    <property type="component" value="Unassembled WGS sequence"/>
</dbReference>
<dbReference type="PANTHER" id="PTHR30349">
    <property type="entry name" value="PHAGE INTEGRASE-RELATED"/>
    <property type="match status" value="1"/>
</dbReference>
<dbReference type="InterPro" id="IPR044068">
    <property type="entry name" value="CB"/>
</dbReference>
<feature type="active site" evidence="12">
    <location>
        <position position="171"/>
    </location>
</feature>
<dbReference type="Pfam" id="PF00589">
    <property type="entry name" value="Phage_integrase"/>
    <property type="match status" value="1"/>
</dbReference>
<evidence type="ECO:0000256" key="12">
    <source>
        <dbReference type="HAMAP-Rule" id="MF_01807"/>
    </source>
</evidence>
<dbReference type="HAMAP" id="MF_01808">
    <property type="entry name" value="Recomb_XerC_XerD"/>
    <property type="match status" value="1"/>
</dbReference>
<dbReference type="HAMAP" id="MF_01807">
    <property type="entry name" value="Recomb_XerD"/>
    <property type="match status" value="1"/>
</dbReference>
<comment type="subcellular location">
    <subcellularLocation>
        <location evidence="1 12">Cytoplasm</location>
    </subcellularLocation>
</comment>
<dbReference type="PANTHER" id="PTHR30349:SF81">
    <property type="entry name" value="TYROSINE RECOMBINASE XERC"/>
    <property type="match status" value="1"/>
</dbReference>
<dbReference type="InterPro" id="IPR010998">
    <property type="entry name" value="Integrase_recombinase_N"/>
</dbReference>
<evidence type="ECO:0000256" key="8">
    <source>
        <dbReference type="ARBA" id="ARBA00022908"/>
    </source>
</evidence>
<accession>A0ABW0YNS0</accession>
<dbReference type="NCBIfam" id="NF001399">
    <property type="entry name" value="PRK00283.1"/>
    <property type="match status" value="1"/>
</dbReference>
<dbReference type="EMBL" id="JBHSOZ010000010">
    <property type="protein sequence ID" value="MFC5714115.1"/>
    <property type="molecule type" value="Genomic_DNA"/>
</dbReference>
<reference evidence="16" key="1">
    <citation type="journal article" date="2019" name="Int. J. Syst. Evol. Microbiol.">
        <title>The Global Catalogue of Microorganisms (GCM) 10K type strain sequencing project: providing services to taxonomists for standard genome sequencing and annotation.</title>
        <authorList>
            <consortium name="The Broad Institute Genomics Platform"/>
            <consortium name="The Broad Institute Genome Sequencing Center for Infectious Disease"/>
            <person name="Wu L."/>
            <person name="Ma J."/>
        </authorList>
    </citation>
    <scope>NUCLEOTIDE SEQUENCE [LARGE SCALE GENOMIC DNA]</scope>
    <source>
        <strain evidence="16">CECT 7184</strain>
    </source>
</reference>
<evidence type="ECO:0000256" key="5">
    <source>
        <dbReference type="ARBA" id="ARBA00022490"/>
    </source>
</evidence>
<evidence type="ECO:0000256" key="10">
    <source>
        <dbReference type="ARBA" id="ARBA00023172"/>
    </source>
</evidence>
<feature type="active site" evidence="12">
    <location>
        <position position="242"/>
    </location>
</feature>
<dbReference type="NCBIfam" id="NF040815">
    <property type="entry name" value="recomb_XerA_Arch"/>
    <property type="match status" value="1"/>
</dbReference>
<dbReference type="Gene3D" id="1.10.443.10">
    <property type="entry name" value="Intergrase catalytic core"/>
    <property type="match status" value="1"/>
</dbReference>
<dbReference type="InterPro" id="IPR004107">
    <property type="entry name" value="Integrase_SAM-like_N"/>
</dbReference>
<comment type="subunit">
    <text evidence="12">Forms a cyclic heterotetrameric complex composed of two molecules of XerC and two molecules of XerD.</text>
</comment>
<comment type="caution">
    <text evidence="15">The sequence shown here is derived from an EMBL/GenBank/DDBJ whole genome shotgun (WGS) entry which is preliminary data.</text>
</comment>
<evidence type="ECO:0000259" key="13">
    <source>
        <dbReference type="PROSITE" id="PS51898"/>
    </source>
</evidence>
<feature type="active site" evidence="12">
    <location>
        <position position="147"/>
    </location>
</feature>
<evidence type="ECO:0000259" key="14">
    <source>
        <dbReference type="PROSITE" id="PS51900"/>
    </source>
</evidence>
<comment type="function">
    <text evidence="12">Site-specific tyrosine recombinase, which acts by catalyzing the cutting and rejoining of the recombining DNA molecules. The XerC-XerD complex is essential to convert dimers of the bacterial chromosome into monomers to permit their segregation at cell division. It also contributes to the segregational stability of plasmids.</text>
</comment>
<comment type="similarity">
    <text evidence="2">Belongs to the 'phage' integrase family. XerC subfamily.</text>
</comment>
<dbReference type="Pfam" id="PF02899">
    <property type="entry name" value="Phage_int_SAM_1"/>
    <property type="match status" value="1"/>
</dbReference>
<dbReference type="PROSITE" id="PS51900">
    <property type="entry name" value="CB"/>
    <property type="match status" value="1"/>
</dbReference>
<keyword evidence="10 12" id="KW-0233">DNA recombination</keyword>
<evidence type="ECO:0000256" key="4">
    <source>
        <dbReference type="ARBA" id="ARBA00015810"/>
    </source>
</evidence>
<dbReference type="InterPro" id="IPR011010">
    <property type="entry name" value="DNA_brk_join_enz"/>
</dbReference>
<keyword evidence="8 12" id="KW-0229">DNA integration</keyword>
<evidence type="ECO:0000313" key="16">
    <source>
        <dbReference type="Proteomes" id="UP001596142"/>
    </source>
</evidence>
<dbReference type="NCBIfam" id="TIGR02225">
    <property type="entry name" value="recomb_XerD"/>
    <property type="match status" value="1"/>
</dbReference>
<dbReference type="InterPro" id="IPR050090">
    <property type="entry name" value="Tyrosine_recombinase_XerCD"/>
</dbReference>
<feature type="active site" evidence="12">
    <location>
        <position position="268"/>
    </location>
</feature>
<dbReference type="PROSITE" id="PS51898">
    <property type="entry name" value="TYR_RECOMBINASE"/>
    <property type="match status" value="1"/>
</dbReference>
<dbReference type="InterPro" id="IPR013762">
    <property type="entry name" value="Integrase-like_cat_sf"/>
</dbReference>
<keyword evidence="16" id="KW-1185">Reference proteome</keyword>
<dbReference type="NCBIfam" id="TIGR02224">
    <property type="entry name" value="recomb_XerC"/>
    <property type="match status" value="1"/>
</dbReference>
<dbReference type="CDD" id="cd00798">
    <property type="entry name" value="INT_XerDC_C"/>
    <property type="match status" value="1"/>
</dbReference>